<dbReference type="EMBL" id="JAMDMJ010000009">
    <property type="protein sequence ID" value="MCY9595968.1"/>
    <property type="molecule type" value="Genomic_DNA"/>
</dbReference>
<protein>
    <submittedName>
        <fullName evidence="2">Uncharacterized protein</fullName>
    </submittedName>
</protein>
<reference evidence="1 4" key="2">
    <citation type="submission" date="2022-05" db="EMBL/GenBank/DDBJ databases">
        <title>Genome Sequencing of Bee-Associated Microbes.</title>
        <authorList>
            <person name="Dunlap C."/>
        </authorList>
    </citation>
    <scope>NUCLEOTIDE SEQUENCE [LARGE SCALE GENOMIC DNA]</scope>
    <source>
        <strain evidence="1 4">NRRL B-23120</strain>
    </source>
</reference>
<dbReference type="Proteomes" id="UP000288943">
    <property type="component" value="Chromosome"/>
</dbReference>
<evidence type="ECO:0000313" key="3">
    <source>
        <dbReference type="Proteomes" id="UP000288943"/>
    </source>
</evidence>
<gene>
    <name evidence="1" type="ORF">M5X16_09290</name>
    <name evidence="2" type="ORF">PC41400_20810</name>
</gene>
<dbReference type="KEGG" id="pchi:PC41400_20810"/>
<name>A0A410WZT4_9BACL</name>
<keyword evidence="4" id="KW-1185">Reference proteome</keyword>
<sequence length="103" mass="12042">MNKYGSDNWQDHRFTLACKEVERRGQWLDIYLALHPEEGETLPEELYDPSVYVICNLEGTIVQIILLDEGCDCEYQFTPGEKEKIARFLEEHCSAEMNSLLLR</sequence>
<dbReference type="Proteomes" id="UP001527202">
    <property type="component" value="Unassembled WGS sequence"/>
</dbReference>
<accession>A0A410WZT4</accession>
<evidence type="ECO:0000313" key="1">
    <source>
        <dbReference type="EMBL" id="MCY9595968.1"/>
    </source>
</evidence>
<evidence type="ECO:0000313" key="2">
    <source>
        <dbReference type="EMBL" id="QAV19966.1"/>
    </source>
</evidence>
<dbReference type="AlphaFoldDB" id="A0A410WZT4"/>
<dbReference type="OrthoDB" id="2930633at2"/>
<proteinExistence type="predicted"/>
<dbReference type="EMBL" id="CP026520">
    <property type="protein sequence ID" value="QAV19966.1"/>
    <property type="molecule type" value="Genomic_DNA"/>
</dbReference>
<evidence type="ECO:0000313" key="4">
    <source>
        <dbReference type="Proteomes" id="UP001527202"/>
    </source>
</evidence>
<dbReference type="GeneID" id="95377237"/>
<reference evidence="2 3" key="1">
    <citation type="submission" date="2018-01" db="EMBL/GenBank/DDBJ databases">
        <title>The whole genome sequencing and assembly of Paenibacillus chitinolyticus KCCM 41400 strain.</title>
        <authorList>
            <person name="Kim J.-Y."/>
            <person name="Park M.-K."/>
            <person name="Lee Y.-J."/>
            <person name="Yi H."/>
            <person name="Bahn Y.-S."/>
            <person name="Kim J.F."/>
            <person name="Lee D.-W."/>
        </authorList>
    </citation>
    <scope>NUCLEOTIDE SEQUENCE [LARGE SCALE GENOMIC DNA]</scope>
    <source>
        <strain evidence="2 3">KCCM 41400</strain>
    </source>
</reference>
<dbReference type="RefSeq" id="WP_042233213.1">
    <property type="nucleotide sequence ID" value="NZ_CP026520.1"/>
</dbReference>
<organism evidence="2 3">
    <name type="scientific">Paenibacillus chitinolyticus</name>
    <dbReference type="NCBI Taxonomy" id="79263"/>
    <lineage>
        <taxon>Bacteria</taxon>
        <taxon>Bacillati</taxon>
        <taxon>Bacillota</taxon>
        <taxon>Bacilli</taxon>
        <taxon>Bacillales</taxon>
        <taxon>Paenibacillaceae</taxon>
        <taxon>Paenibacillus</taxon>
    </lineage>
</organism>